<accession>A0A5J5G4T4</accession>
<name>A0A5J5G4T4_9GAMM</name>
<dbReference type="RefSeq" id="WP_150434121.1">
    <property type="nucleotide sequence ID" value="NZ_VYKJ01000002.1"/>
</dbReference>
<keyword evidence="2" id="KW-1185">Reference proteome</keyword>
<protein>
    <submittedName>
        <fullName evidence="1">Uncharacterized protein</fullName>
    </submittedName>
</protein>
<evidence type="ECO:0000313" key="1">
    <source>
        <dbReference type="EMBL" id="KAA9001885.1"/>
    </source>
</evidence>
<sequence>MDLSCRLVQGFTMPPGENLSALMPFVGEIVFAFDSSANDADAQLSGELTQTVKLWYRALLRKRIQTMRLMLPVNQRVEAPFLNGFRQGIYTSFADRATLWQANWRYDSVAKNWRVHYQQMNWSPPTMDCYEYYDNADAFYTLLTQLNKLALAIGGHDNFAHIFQRARQMLEYPASGNTHRRRMIAVAKSAWVLGGMGSWNDIAPWAAQQIGRVSEYETLTSDLFKHIQIALMYGANAPSSRPPA</sequence>
<dbReference type="EMBL" id="VYKJ01000002">
    <property type="protein sequence ID" value="KAA9001885.1"/>
    <property type="molecule type" value="Genomic_DNA"/>
</dbReference>
<reference evidence="1 2" key="1">
    <citation type="submission" date="2019-09" db="EMBL/GenBank/DDBJ databases">
        <authorList>
            <person name="Li Y."/>
        </authorList>
    </citation>
    <scope>NUCLEOTIDE SEQUENCE [LARGE SCALE GENOMIC DNA]</scope>
    <source>
        <strain evidence="1 2">L3-3HA</strain>
    </source>
</reference>
<dbReference type="AlphaFoldDB" id="A0A5J5G4T4"/>
<organism evidence="1 2">
    <name type="scientific">Affinibrenneria salicis</name>
    <dbReference type="NCBI Taxonomy" id="2590031"/>
    <lineage>
        <taxon>Bacteria</taxon>
        <taxon>Pseudomonadati</taxon>
        <taxon>Pseudomonadota</taxon>
        <taxon>Gammaproteobacteria</taxon>
        <taxon>Enterobacterales</taxon>
        <taxon>Pectobacteriaceae</taxon>
        <taxon>Affinibrenneria</taxon>
    </lineage>
</organism>
<dbReference type="OrthoDB" id="5377797at2"/>
<comment type="caution">
    <text evidence="1">The sequence shown here is derived from an EMBL/GenBank/DDBJ whole genome shotgun (WGS) entry which is preliminary data.</text>
</comment>
<proteinExistence type="predicted"/>
<evidence type="ECO:0000313" key="2">
    <source>
        <dbReference type="Proteomes" id="UP000335415"/>
    </source>
</evidence>
<gene>
    <name evidence="1" type="ORF">FJU30_06270</name>
</gene>
<dbReference type="Proteomes" id="UP000335415">
    <property type="component" value="Unassembled WGS sequence"/>
</dbReference>